<comment type="caution">
    <text evidence="1">The sequence shown here is derived from an EMBL/GenBank/DDBJ whole genome shotgun (WGS) entry which is preliminary data.</text>
</comment>
<protein>
    <submittedName>
        <fullName evidence="1">Uncharacterized protein</fullName>
    </submittedName>
</protein>
<name>J9FDS0_9ZZZZ</name>
<dbReference type="EMBL" id="AMCI01007487">
    <property type="protein sequence ID" value="EJW92538.1"/>
    <property type="molecule type" value="Genomic_DNA"/>
</dbReference>
<sequence length="52" mass="5858">MFIVSWMVVIPILRAVRALSRLLRITLRLLVARLPLSLAVITRWTVTSVGSV</sequence>
<proteinExistence type="predicted"/>
<reference evidence="1" key="1">
    <citation type="journal article" date="2012" name="PLoS ONE">
        <title>Gene sets for utilization of primary and secondary nutrition supplies in the distal gut of endangered iberian lynx.</title>
        <authorList>
            <person name="Alcaide M."/>
            <person name="Messina E."/>
            <person name="Richter M."/>
            <person name="Bargiela R."/>
            <person name="Peplies J."/>
            <person name="Huws S.A."/>
            <person name="Newbold C.J."/>
            <person name="Golyshin P.N."/>
            <person name="Simon M.A."/>
            <person name="Lopez G."/>
            <person name="Yakimov M.M."/>
            <person name="Ferrer M."/>
        </authorList>
    </citation>
    <scope>NUCLEOTIDE SEQUENCE</scope>
</reference>
<gene>
    <name evidence="1" type="ORF">EVA_19355</name>
</gene>
<evidence type="ECO:0000313" key="1">
    <source>
        <dbReference type="EMBL" id="EJW92538.1"/>
    </source>
</evidence>
<accession>J9FDS0</accession>
<organism evidence="1">
    <name type="scientific">gut metagenome</name>
    <dbReference type="NCBI Taxonomy" id="749906"/>
    <lineage>
        <taxon>unclassified sequences</taxon>
        <taxon>metagenomes</taxon>
        <taxon>organismal metagenomes</taxon>
    </lineage>
</organism>
<dbReference type="AlphaFoldDB" id="J9FDS0"/>